<evidence type="ECO:0000313" key="5">
    <source>
        <dbReference type="Proteomes" id="UP000198873"/>
    </source>
</evidence>
<dbReference type="AlphaFoldDB" id="A0A1I6T961"/>
<sequence length="330" mass="34994">MQTPPSPSVRSRWRHPALIVALLVFFPPVGIWLAWRSGWARPQKVVAMGLSAVWLLLLVVSDPPEEDAGTDAETVAADVEETEEEELVTVPDYAGQNLAAAVEAARADGYATVSHDATDEDVSQWREENWTVCFQTPGAGSAVAPGTEIDFAVVREDTPCPPADGLPVVHPKVPSVLELPHDEAVDLLTSYGLTDVAVSSAYRDVELPDGYGDWIVCFQRPGAGEEITEPEELEARLSLTGPGVDCPAFENDRLNPPEPAPDPAPDPDPVPAPEPAPGSASGGSGDDGGSWAHYENCDAVRAAGRAPLYVGEPGYRKGLDRDGDGIACET</sequence>
<evidence type="ECO:0000256" key="2">
    <source>
        <dbReference type="SAM" id="Phobius"/>
    </source>
</evidence>
<keyword evidence="5" id="KW-1185">Reference proteome</keyword>
<organism evidence="4 5">
    <name type="scientific">Streptomyces harbinensis</name>
    <dbReference type="NCBI Taxonomy" id="1176198"/>
    <lineage>
        <taxon>Bacteria</taxon>
        <taxon>Bacillati</taxon>
        <taxon>Actinomycetota</taxon>
        <taxon>Actinomycetes</taxon>
        <taxon>Kitasatosporales</taxon>
        <taxon>Streptomycetaceae</taxon>
        <taxon>Streptomyces</taxon>
    </lineage>
</organism>
<dbReference type="Gene3D" id="3.30.10.20">
    <property type="match status" value="2"/>
</dbReference>
<dbReference type="Pfam" id="PF03793">
    <property type="entry name" value="PASTA"/>
    <property type="match status" value="1"/>
</dbReference>
<dbReference type="InterPro" id="IPR008613">
    <property type="entry name" value="Excalibur_Ca-bd_domain"/>
</dbReference>
<dbReference type="PROSITE" id="PS51178">
    <property type="entry name" value="PASTA"/>
    <property type="match status" value="1"/>
</dbReference>
<protein>
    <submittedName>
        <fullName evidence="4">PASTA domain-containing protein</fullName>
    </submittedName>
</protein>
<keyword evidence="2" id="KW-0812">Transmembrane</keyword>
<feature type="transmembrane region" description="Helical" evidence="2">
    <location>
        <begin position="13"/>
        <end position="33"/>
    </location>
</feature>
<dbReference type="STRING" id="1176198.SAMN05444716_104471"/>
<dbReference type="EMBL" id="FPAB01000004">
    <property type="protein sequence ID" value="SFS85477.1"/>
    <property type="molecule type" value="Genomic_DNA"/>
</dbReference>
<evidence type="ECO:0000256" key="1">
    <source>
        <dbReference type="SAM" id="MobiDB-lite"/>
    </source>
</evidence>
<keyword evidence="2" id="KW-1133">Transmembrane helix</keyword>
<feature type="domain" description="PASTA" evidence="3">
    <location>
        <begin position="84"/>
        <end position="155"/>
    </location>
</feature>
<feature type="compositionally biased region" description="Basic and acidic residues" evidence="1">
    <location>
        <begin position="314"/>
        <end position="324"/>
    </location>
</feature>
<reference evidence="5" key="1">
    <citation type="submission" date="2016-10" db="EMBL/GenBank/DDBJ databases">
        <authorList>
            <person name="Varghese N."/>
            <person name="Submissions S."/>
        </authorList>
    </citation>
    <scope>NUCLEOTIDE SEQUENCE [LARGE SCALE GENOMIC DNA]</scope>
    <source>
        <strain evidence="5">CGMCC 4.7047</strain>
    </source>
</reference>
<gene>
    <name evidence="4" type="ORF">SAMN05444716_104471</name>
</gene>
<proteinExistence type="predicted"/>
<evidence type="ECO:0000313" key="4">
    <source>
        <dbReference type="EMBL" id="SFS85477.1"/>
    </source>
</evidence>
<keyword evidence="2" id="KW-0472">Membrane</keyword>
<dbReference type="Pfam" id="PF05901">
    <property type="entry name" value="Excalibur"/>
    <property type="match status" value="1"/>
</dbReference>
<dbReference type="RefSeq" id="WP_175542980.1">
    <property type="nucleotide sequence ID" value="NZ_FPAB01000004.1"/>
</dbReference>
<accession>A0A1I6T961</accession>
<name>A0A1I6T961_9ACTN</name>
<dbReference type="InterPro" id="IPR005543">
    <property type="entry name" value="PASTA_dom"/>
</dbReference>
<feature type="region of interest" description="Disordered" evidence="1">
    <location>
        <begin position="308"/>
        <end position="330"/>
    </location>
</feature>
<feature type="region of interest" description="Disordered" evidence="1">
    <location>
        <begin position="239"/>
        <end position="293"/>
    </location>
</feature>
<dbReference type="Proteomes" id="UP000198873">
    <property type="component" value="Unassembled WGS sequence"/>
</dbReference>
<dbReference type="SMART" id="SM00894">
    <property type="entry name" value="Excalibur"/>
    <property type="match status" value="1"/>
</dbReference>
<evidence type="ECO:0000259" key="3">
    <source>
        <dbReference type="PROSITE" id="PS51178"/>
    </source>
</evidence>
<feature type="compositionally biased region" description="Pro residues" evidence="1">
    <location>
        <begin position="256"/>
        <end position="276"/>
    </location>
</feature>